<dbReference type="OrthoDB" id="10252740at2759"/>
<dbReference type="SUPFAM" id="SSF101690">
    <property type="entry name" value="PAZ domain"/>
    <property type="match status" value="1"/>
</dbReference>
<gene>
    <name evidence="3" type="ORF">CPB83DRAFT_845606</name>
</gene>
<dbReference type="Pfam" id="PF08699">
    <property type="entry name" value="ArgoL1"/>
    <property type="match status" value="1"/>
</dbReference>
<dbReference type="PANTHER" id="PTHR22891">
    <property type="entry name" value="EUKARYOTIC TRANSLATION INITIATION FACTOR 2C"/>
    <property type="match status" value="1"/>
</dbReference>
<dbReference type="InterPro" id="IPR014811">
    <property type="entry name" value="ArgoL1"/>
</dbReference>
<evidence type="ECO:0000313" key="4">
    <source>
        <dbReference type="Proteomes" id="UP000807306"/>
    </source>
</evidence>
<dbReference type="EMBL" id="MU157828">
    <property type="protein sequence ID" value="KAF9533633.1"/>
    <property type="molecule type" value="Genomic_DNA"/>
</dbReference>
<dbReference type="InterPro" id="IPR003165">
    <property type="entry name" value="Piwi"/>
</dbReference>
<evidence type="ECO:0000313" key="3">
    <source>
        <dbReference type="EMBL" id="KAF9533633.1"/>
    </source>
</evidence>
<name>A0A9P6EPK4_9AGAR</name>
<dbReference type="Pfam" id="PF02171">
    <property type="entry name" value="Piwi"/>
    <property type="match status" value="1"/>
</dbReference>
<dbReference type="Proteomes" id="UP000807306">
    <property type="component" value="Unassembled WGS sequence"/>
</dbReference>
<organism evidence="3 4">
    <name type="scientific">Crepidotus variabilis</name>
    <dbReference type="NCBI Taxonomy" id="179855"/>
    <lineage>
        <taxon>Eukaryota</taxon>
        <taxon>Fungi</taxon>
        <taxon>Dikarya</taxon>
        <taxon>Basidiomycota</taxon>
        <taxon>Agaricomycotina</taxon>
        <taxon>Agaricomycetes</taxon>
        <taxon>Agaricomycetidae</taxon>
        <taxon>Agaricales</taxon>
        <taxon>Agaricineae</taxon>
        <taxon>Crepidotaceae</taxon>
        <taxon>Crepidotus</taxon>
    </lineage>
</organism>
<accession>A0A9P6EPK4</accession>
<dbReference type="GO" id="GO:0003723">
    <property type="term" value="F:RNA binding"/>
    <property type="evidence" value="ECO:0007669"/>
    <property type="project" value="InterPro"/>
</dbReference>
<feature type="domain" description="PAZ" evidence="1">
    <location>
        <begin position="220"/>
        <end position="336"/>
    </location>
</feature>
<dbReference type="Pfam" id="PF02170">
    <property type="entry name" value="PAZ"/>
    <property type="match status" value="1"/>
</dbReference>
<dbReference type="SMART" id="SM01163">
    <property type="entry name" value="DUF1785"/>
    <property type="match status" value="1"/>
</dbReference>
<proteinExistence type="predicted"/>
<dbReference type="CDD" id="cd02846">
    <property type="entry name" value="PAZ_argonaute_like"/>
    <property type="match status" value="1"/>
</dbReference>
<comment type="caution">
    <text evidence="3">The sequence shown here is derived from an EMBL/GenBank/DDBJ whole genome shotgun (WGS) entry which is preliminary data.</text>
</comment>
<evidence type="ECO:0000259" key="1">
    <source>
        <dbReference type="PROSITE" id="PS50821"/>
    </source>
</evidence>
<dbReference type="InterPro" id="IPR036085">
    <property type="entry name" value="PAZ_dom_sf"/>
</dbReference>
<dbReference type="SMART" id="SM00950">
    <property type="entry name" value="Piwi"/>
    <property type="match status" value="1"/>
</dbReference>
<dbReference type="AlphaFoldDB" id="A0A9P6EPK4"/>
<dbReference type="InterPro" id="IPR032473">
    <property type="entry name" value="Argonaute_Mid_dom"/>
</dbReference>
<reference evidence="3" key="1">
    <citation type="submission" date="2020-11" db="EMBL/GenBank/DDBJ databases">
        <authorList>
            <consortium name="DOE Joint Genome Institute"/>
            <person name="Ahrendt S."/>
            <person name="Riley R."/>
            <person name="Andreopoulos W."/>
            <person name="Labutti K."/>
            <person name="Pangilinan J."/>
            <person name="Ruiz-Duenas F.J."/>
            <person name="Barrasa J.M."/>
            <person name="Sanchez-Garcia M."/>
            <person name="Camarero S."/>
            <person name="Miyauchi S."/>
            <person name="Serrano A."/>
            <person name="Linde D."/>
            <person name="Babiker R."/>
            <person name="Drula E."/>
            <person name="Ayuso-Fernandez I."/>
            <person name="Pacheco R."/>
            <person name="Padilla G."/>
            <person name="Ferreira P."/>
            <person name="Barriuso J."/>
            <person name="Kellner H."/>
            <person name="Castanera R."/>
            <person name="Alfaro M."/>
            <person name="Ramirez L."/>
            <person name="Pisabarro A.G."/>
            <person name="Kuo A."/>
            <person name="Tritt A."/>
            <person name="Lipzen A."/>
            <person name="He G."/>
            <person name="Yan M."/>
            <person name="Ng V."/>
            <person name="Cullen D."/>
            <person name="Martin F."/>
            <person name="Rosso M.-N."/>
            <person name="Henrissat B."/>
            <person name="Hibbett D."/>
            <person name="Martinez A.T."/>
            <person name="Grigoriev I.V."/>
        </authorList>
    </citation>
    <scope>NUCLEOTIDE SEQUENCE</scope>
    <source>
        <strain evidence="3">CBS 506.95</strain>
    </source>
</reference>
<dbReference type="Gene3D" id="3.40.50.2300">
    <property type="match status" value="1"/>
</dbReference>
<dbReference type="PROSITE" id="PS50821">
    <property type="entry name" value="PAZ"/>
    <property type="match status" value="1"/>
</dbReference>
<dbReference type="InterPro" id="IPR003100">
    <property type="entry name" value="PAZ_dom"/>
</dbReference>
<dbReference type="Gene3D" id="3.30.420.10">
    <property type="entry name" value="Ribonuclease H-like superfamily/Ribonuclease H"/>
    <property type="match status" value="1"/>
</dbReference>
<dbReference type="InterPro" id="IPR032474">
    <property type="entry name" value="Argonaute_N"/>
</dbReference>
<keyword evidence="4" id="KW-1185">Reference proteome</keyword>
<sequence>MSNTVQIDTNSVQLQVGPFAYYQYDVLIKSTRPGAKDPSPKVKDLLLDHLQNEVAPHLFNPRLIYDRQKIAYCRKLLQFQTGQNATLYVSFNEKQLLQPPGGRGAYEITLSTTGSRVTKADIDNWVSRGPSTEDSEIRARGEAARNLLQLIMRQGPNKRHSVKNGRAYFSNGAGDFKDLHRGIEFWRGIFLSVRTTPGPLILQIDTTSTAVYKGGELISQCLDYLNPRQKNPHMLKFPPNHPTLKQLEKWLSGVRITIKVGQNQKDKSRSKVIRFLEPKGANFLFEKDGREMTVAQYYLENYNIRIRHPDIFAVSLEKKNSLKATIVPAELCEIVPGQICNRLPDEFRPDMVKFSVLNPGLRKSRIQRELSENYLKSEYLAEAGMTLANSLLPVMAKQLTIPRVMYGGEKAARVNPNGSWNVMQSQFFRPTQMKAWAVLNTIPNIIEGTKVQSYMHELLDCCRKLGMRVVDSPFDYQTISGWSQEAIEKALDAMGRTAGQKNLKPTDVVIIVLLAENAALPRSIVKHWGDVTRGVITQCLRQGKFNRDRNNQYWNNVAIKLNARLGGINSHPTSMFWTNVVEKRIGSFMVMGADVSHPSPGQQKPSIAGFVHSWDNRAAKYAALTELQQPRQETIQDIRKFTYTALYNFGMANSKNLPQNIFFFRDGLSEGEYLGVARLELAEIRRGIDAFWEEKGVPPVVKKPKITFVIVTKRHHAVFFPTGTNDPKANCAPGLVVESDVITHILPNFYLQSHSAIIGTSRSSHYLVIQDEIFENNMENLQQFAHHLCYNYAKATRSVSIPSPVYYADLVCSRMMFHLNLASMPDEDASTTSSGNTPFNLDAWKSSFLKLHSGMESRMYFL</sequence>
<dbReference type="PROSITE" id="PS50822">
    <property type="entry name" value="PIWI"/>
    <property type="match status" value="1"/>
</dbReference>
<protein>
    <submittedName>
        <fullName evidence="3">Piwi domain-containing protein</fullName>
    </submittedName>
</protein>
<dbReference type="SUPFAM" id="SSF53098">
    <property type="entry name" value="Ribonuclease H-like"/>
    <property type="match status" value="1"/>
</dbReference>
<dbReference type="Pfam" id="PF16486">
    <property type="entry name" value="ArgoN"/>
    <property type="match status" value="1"/>
</dbReference>
<feature type="domain" description="Piwi" evidence="2">
    <location>
        <begin position="509"/>
        <end position="820"/>
    </location>
</feature>
<dbReference type="InterPro" id="IPR012337">
    <property type="entry name" value="RNaseH-like_sf"/>
</dbReference>
<evidence type="ECO:0000259" key="2">
    <source>
        <dbReference type="PROSITE" id="PS50822"/>
    </source>
</evidence>
<dbReference type="Pfam" id="PF16487">
    <property type="entry name" value="ArgoMid"/>
    <property type="match status" value="1"/>
</dbReference>
<dbReference type="Gene3D" id="2.170.260.10">
    <property type="entry name" value="paz domain"/>
    <property type="match status" value="1"/>
</dbReference>
<dbReference type="InterPro" id="IPR036397">
    <property type="entry name" value="RNaseH_sf"/>
</dbReference>